<dbReference type="GO" id="GO:0005975">
    <property type="term" value="P:carbohydrate metabolic process"/>
    <property type="evidence" value="ECO:0007669"/>
    <property type="project" value="InterPro"/>
</dbReference>
<gene>
    <name evidence="8" type="ORF">J1605_017248</name>
</gene>
<protein>
    <submittedName>
        <fullName evidence="8">Uncharacterized protein</fullName>
    </submittedName>
</protein>
<evidence type="ECO:0000256" key="1">
    <source>
        <dbReference type="ARBA" id="ARBA00001936"/>
    </source>
</evidence>
<reference evidence="8 9" key="1">
    <citation type="submission" date="2022-11" db="EMBL/GenBank/DDBJ databases">
        <title>Whole genome sequence of Eschrichtius robustus ER-17-0199.</title>
        <authorList>
            <person name="Bruniche-Olsen A."/>
            <person name="Black A.N."/>
            <person name="Fields C.J."/>
            <person name="Walden K."/>
            <person name="Dewoody J.A."/>
        </authorList>
    </citation>
    <scope>NUCLEOTIDE SEQUENCE [LARGE SCALE GENOMIC DNA]</scope>
    <source>
        <strain evidence="8">ER-17-0199</strain>
        <tissue evidence="8">Blubber</tissue>
    </source>
</reference>
<dbReference type="AlphaFoldDB" id="A0AB34HXH4"/>
<dbReference type="GO" id="GO:0016020">
    <property type="term" value="C:membrane"/>
    <property type="evidence" value="ECO:0007669"/>
    <property type="project" value="UniProtKB-SubCell"/>
</dbReference>
<dbReference type="GO" id="GO:0016758">
    <property type="term" value="F:hexosyltransferase activity"/>
    <property type="evidence" value="ECO:0007669"/>
    <property type="project" value="InterPro"/>
</dbReference>
<keyword evidence="4" id="KW-0808">Transferase</keyword>
<comment type="caution">
    <text evidence="8">The sequence shown here is derived from an EMBL/GenBank/DDBJ whole genome shotgun (WGS) entry which is preliminary data.</text>
</comment>
<feature type="region of interest" description="Disordered" evidence="6">
    <location>
        <begin position="158"/>
        <end position="181"/>
    </location>
</feature>
<evidence type="ECO:0000256" key="7">
    <source>
        <dbReference type="SAM" id="Phobius"/>
    </source>
</evidence>
<dbReference type="Pfam" id="PF03414">
    <property type="entry name" value="Glyco_transf_6"/>
    <property type="match status" value="1"/>
</dbReference>
<comment type="subcellular location">
    <subcellularLocation>
        <location evidence="2">Membrane</location>
        <topology evidence="2">Single-pass type II membrane protein</topology>
    </subcellularLocation>
</comment>
<evidence type="ECO:0000256" key="6">
    <source>
        <dbReference type="SAM" id="MobiDB-lite"/>
    </source>
</evidence>
<keyword evidence="5" id="KW-0735">Signal-anchor</keyword>
<dbReference type="Proteomes" id="UP001159641">
    <property type="component" value="Unassembled WGS sequence"/>
</dbReference>
<evidence type="ECO:0000256" key="5">
    <source>
        <dbReference type="ARBA" id="ARBA00022968"/>
    </source>
</evidence>
<name>A0AB34HXH4_ESCRO</name>
<comment type="cofactor">
    <cofactor evidence="1">
        <name>Mn(2+)</name>
        <dbReference type="ChEBI" id="CHEBI:29035"/>
    </cofactor>
</comment>
<feature type="transmembrane region" description="Helical" evidence="7">
    <location>
        <begin position="106"/>
        <end position="128"/>
    </location>
</feature>
<keyword evidence="7" id="KW-0472">Membrane</keyword>
<organism evidence="8 9">
    <name type="scientific">Eschrichtius robustus</name>
    <name type="common">California gray whale</name>
    <name type="synonym">Eschrichtius gibbosus</name>
    <dbReference type="NCBI Taxonomy" id="9764"/>
    <lineage>
        <taxon>Eukaryota</taxon>
        <taxon>Metazoa</taxon>
        <taxon>Chordata</taxon>
        <taxon>Craniata</taxon>
        <taxon>Vertebrata</taxon>
        <taxon>Euteleostomi</taxon>
        <taxon>Mammalia</taxon>
        <taxon>Eutheria</taxon>
        <taxon>Laurasiatheria</taxon>
        <taxon>Artiodactyla</taxon>
        <taxon>Whippomorpha</taxon>
        <taxon>Cetacea</taxon>
        <taxon>Mysticeti</taxon>
        <taxon>Eschrichtiidae</taxon>
        <taxon>Eschrichtius</taxon>
    </lineage>
</organism>
<evidence type="ECO:0000256" key="2">
    <source>
        <dbReference type="ARBA" id="ARBA00004606"/>
    </source>
</evidence>
<keyword evidence="7" id="KW-0812">Transmembrane</keyword>
<evidence type="ECO:0000313" key="9">
    <source>
        <dbReference type="Proteomes" id="UP001159641"/>
    </source>
</evidence>
<keyword evidence="7" id="KW-1133">Transmembrane helix</keyword>
<dbReference type="EMBL" id="JAIQCJ010000212">
    <property type="protein sequence ID" value="KAJ8797516.1"/>
    <property type="molecule type" value="Genomic_DNA"/>
</dbReference>
<sequence length="311" mass="33276">MPPPGLLGAAGFGHPADKSGFGRGAHLAGSAGQIWANRKSAEAPPRPLTPPRTNGQVELALGKELDFLSQAPGLRSVPGAMDPRGKLAPSDLGFLSTEFWGKSTKFWLCLILLFAVLLGFYSNVFSLISTWQREESQSQDTHSVVLQRMQLEKKESRANLGSHGSCSFPPERGSPQASLSPSGVESLWAELSGTKLPDRVSVSKVSLPCFSPLVLSPGHTAQALQPWGAFLSRGCGVMALGGSWPVWHGSASPSTLSPALSTLFSSLSERDCPLDTCRIPEVPRLVYPKAQLLKPTRVDVLVMTPWFAPII</sequence>
<accession>A0AB34HXH4</accession>
<proteinExistence type="predicted"/>
<keyword evidence="3" id="KW-0328">Glycosyltransferase</keyword>
<evidence type="ECO:0000256" key="4">
    <source>
        <dbReference type="ARBA" id="ARBA00022679"/>
    </source>
</evidence>
<dbReference type="InterPro" id="IPR005076">
    <property type="entry name" value="Glyco_trans_6"/>
</dbReference>
<evidence type="ECO:0000313" key="8">
    <source>
        <dbReference type="EMBL" id="KAJ8797516.1"/>
    </source>
</evidence>
<evidence type="ECO:0000256" key="3">
    <source>
        <dbReference type="ARBA" id="ARBA00022676"/>
    </source>
</evidence>
<keyword evidence="9" id="KW-1185">Reference proteome</keyword>